<name>A0A1I7TWM4_9PELO</name>
<dbReference type="STRING" id="1561998.A0A1I7TWM4"/>
<proteinExistence type="predicted"/>
<dbReference type="eggNOG" id="ENOG502TI3X">
    <property type="taxonomic scope" value="Eukaryota"/>
</dbReference>
<reference evidence="2" key="1">
    <citation type="submission" date="2016-11" db="UniProtKB">
        <authorList>
            <consortium name="WormBaseParasite"/>
        </authorList>
    </citation>
    <scope>IDENTIFICATION</scope>
</reference>
<protein>
    <submittedName>
        <fullName evidence="2">Cytochrome b5 heme-binding domain-containing protein</fullName>
    </submittedName>
</protein>
<dbReference type="SUPFAM" id="SSF55856">
    <property type="entry name" value="Cytochrome b5-like heme/steroid binding domain"/>
    <property type="match status" value="1"/>
</dbReference>
<dbReference type="AlphaFoldDB" id="A0A1I7TWM4"/>
<dbReference type="WBParaSite" id="Csp11.Scaffold629.g12521.t1">
    <property type="protein sequence ID" value="Csp11.Scaffold629.g12521.t1"/>
    <property type="gene ID" value="Csp11.Scaffold629.g12521"/>
</dbReference>
<evidence type="ECO:0000313" key="1">
    <source>
        <dbReference type="Proteomes" id="UP000095282"/>
    </source>
</evidence>
<dbReference type="Proteomes" id="UP000095282">
    <property type="component" value="Unplaced"/>
</dbReference>
<organism evidence="1 2">
    <name type="scientific">Caenorhabditis tropicalis</name>
    <dbReference type="NCBI Taxonomy" id="1561998"/>
    <lineage>
        <taxon>Eukaryota</taxon>
        <taxon>Metazoa</taxon>
        <taxon>Ecdysozoa</taxon>
        <taxon>Nematoda</taxon>
        <taxon>Chromadorea</taxon>
        <taxon>Rhabditida</taxon>
        <taxon>Rhabditina</taxon>
        <taxon>Rhabditomorpha</taxon>
        <taxon>Rhabditoidea</taxon>
        <taxon>Rhabditidae</taxon>
        <taxon>Peloderinae</taxon>
        <taxon>Caenorhabditis</taxon>
    </lineage>
</organism>
<dbReference type="InterPro" id="IPR036400">
    <property type="entry name" value="Cyt_B5-like_heme/steroid_sf"/>
</dbReference>
<accession>A0A1I7TWM4</accession>
<keyword evidence="1" id="KW-1185">Reference proteome</keyword>
<sequence length="118" mass="13875">MQVGEYELTLTDVAIFVMIVVALKKSFKWLLAANVVKPTKYQVQPLEKQDMTIEEVTRMRSEEKRCLVVVYDKIYDMSSSQDLYHNNREVFETRFGCGPEWEPICARKYPFVGRLLMN</sequence>
<evidence type="ECO:0000313" key="2">
    <source>
        <dbReference type="WBParaSite" id="Csp11.Scaffold629.g12521.t1"/>
    </source>
</evidence>